<feature type="compositionally biased region" description="Low complexity" evidence="1">
    <location>
        <begin position="182"/>
        <end position="229"/>
    </location>
</feature>
<proteinExistence type="predicted"/>
<name>A0A2M4CNC1_ANODA</name>
<feature type="compositionally biased region" description="Polar residues" evidence="1">
    <location>
        <begin position="165"/>
        <end position="181"/>
    </location>
</feature>
<dbReference type="VEuPathDB" id="VectorBase:ADAR2_002631"/>
<protein>
    <submittedName>
        <fullName evidence="2">Putative serine/threonine-protein kinase</fullName>
    </submittedName>
</protein>
<dbReference type="GO" id="GO:0016301">
    <property type="term" value="F:kinase activity"/>
    <property type="evidence" value="ECO:0007669"/>
    <property type="project" value="UniProtKB-KW"/>
</dbReference>
<organism evidence="2">
    <name type="scientific">Anopheles darlingi</name>
    <name type="common">Mosquito</name>
    <dbReference type="NCBI Taxonomy" id="43151"/>
    <lineage>
        <taxon>Eukaryota</taxon>
        <taxon>Metazoa</taxon>
        <taxon>Ecdysozoa</taxon>
        <taxon>Arthropoda</taxon>
        <taxon>Hexapoda</taxon>
        <taxon>Insecta</taxon>
        <taxon>Pterygota</taxon>
        <taxon>Neoptera</taxon>
        <taxon>Endopterygota</taxon>
        <taxon>Diptera</taxon>
        <taxon>Nematocera</taxon>
        <taxon>Culicoidea</taxon>
        <taxon>Culicidae</taxon>
        <taxon>Anophelinae</taxon>
        <taxon>Anopheles</taxon>
    </lineage>
</organism>
<feature type="region of interest" description="Disordered" evidence="1">
    <location>
        <begin position="39"/>
        <end position="74"/>
    </location>
</feature>
<keyword evidence="2" id="KW-0418">Kinase</keyword>
<reference evidence="2" key="1">
    <citation type="submission" date="2018-01" db="EMBL/GenBank/DDBJ databases">
        <title>An insight into the sialome of Amazonian anophelines.</title>
        <authorList>
            <person name="Ribeiro J.M."/>
            <person name="Scarpassa V."/>
            <person name="Calvo E."/>
        </authorList>
    </citation>
    <scope>NUCLEOTIDE SEQUENCE</scope>
</reference>
<keyword evidence="2" id="KW-0808">Transferase</keyword>
<dbReference type="VEuPathDB" id="VectorBase:ADAC004163"/>
<feature type="region of interest" description="Disordered" evidence="1">
    <location>
        <begin position="98"/>
        <end position="229"/>
    </location>
</feature>
<evidence type="ECO:0000313" key="2">
    <source>
        <dbReference type="EMBL" id="MBW66769.1"/>
    </source>
</evidence>
<feature type="compositionally biased region" description="Polar residues" evidence="1">
    <location>
        <begin position="141"/>
        <end position="158"/>
    </location>
</feature>
<feature type="compositionally biased region" description="Low complexity" evidence="1">
    <location>
        <begin position="108"/>
        <end position="140"/>
    </location>
</feature>
<sequence length="270" mass="28918">MQAVSTMNMEFQPLPPVSTMNIGPPAPSPSPHQLQMLTNVPNGNGGGSGTGSGAGGHNGLGNGSGVHSQLLGPMPPPSILPIGMPLQQVVHNLQHLTNVGGLGMGGNPQQQQQQQQPQQQHQQQQQQQHQQQQQQQQQQQTHQNLLTSNTPGVGNNGLTAIHHGGTQNLPPTSQLLQAIHQNTSNNNNNNNNGGSGNNNNNSNTINLNNSNSNINSNNSNNNNNNNNNNTITQYQVQQLWRHHAYLNGNVPDQYRIMITSSSSFLGTNLS</sequence>
<dbReference type="EMBL" id="GGFL01002591">
    <property type="protein sequence ID" value="MBW66769.1"/>
    <property type="molecule type" value="Transcribed_RNA"/>
</dbReference>
<evidence type="ECO:0000256" key="1">
    <source>
        <dbReference type="SAM" id="MobiDB-lite"/>
    </source>
</evidence>
<feature type="compositionally biased region" description="Gly residues" evidence="1">
    <location>
        <begin position="43"/>
        <end position="64"/>
    </location>
</feature>
<accession>A0A2M4CNC1</accession>
<dbReference type="AlphaFoldDB" id="A0A2M4CNC1"/>